<protein>
    <submittedName>
        <fullName evidence="1">Uncharacterized protein</fullName>
    </submittedName>
</protein>
<gene>
    <name evidence="1" type="ORF">LCGC14_2804180</name>
</gene>
<reference evidence="1" key="1">
    <citation type="journal article" date="2015" name="Nature">
        <title>Complex archaea that bridge the gap between prokaryotes and eukaryotes.</title>
        <authorList>
            <person name="Spang A."/>
            <person name="Saw J.H."/>
            <person name="Jorgensen S.L."/>
            <person name="Zaremba-Niedzwiedzka K."/>
            <person name="Martijn J."/>
            <person name="Lind A.E."/>
            <person name="van Eijk R."/>
            <person name="Schleper C."/>
            <person name="Guy L."/>
            <person name="Ettema T.J."/>
        </authorList>
    </citation>
    <scope>NUCLEOTIDE SEQUENCE</scope>
</reference>
<comment type="caution">
    <text evidence="1">The sequence shown here is derived from an EMBL/GenBank/DDBJ whole genome shotgun (WGS) entry which is preliminary data.</text>
</comment>
<name>A0A0F8Z8R9_9ZZZZ</name>
<accession>A0A0F8Z8R9</accession>
<organism evidence="1">
    <name type="scientific">marine sediment metagenome</name>
    <dbReference type="NCBI Taxonomy" id="412755"/>
    <lineage>
        <taxon>unclassified sequences</taxon>
        <taxon>metagenomes</taxon>
        <taxon>ecological metagenomes</taxon>
    </lineage>
</organism>
<proteinExistence type="predicted"/>
<evidence type="ECO:0000313" key="1">
    <source>
        <dbReference type="EMBL" id="KKK82360.1"/>
    </source>
</evidence>
<dbReference type="AlphaFoldDB" id="A0A0F8Z8R9"/>
<sequence>MNQEQQSHKIEKVQPSHSVRFSNMVVREFSSQVGVLQLSPYQQRLSQHMFVGIDAALKALAAKQNKDAIPIEWANVNMPKLAIDAVHRVELGLDALIQNHVHVIPYLNGKTKKYDLDLRVGYVGKDCYKRKMSLNPPTDIIYQLVYGSDEFIPMMKSHLRKVETYEFNINSPFQRGEVVGGFGYIIYENPEENKLIMVSKADFDKSKKAAQSATFWNNHPPWTRSRLIRKRSISPFLRLS</sequence>
<dbReference type="EMBL" id="LAZR01052710">
    <property type="protein sequence ID" value="KKK82360.1"/>
    <property type="molecule type" value="Genomic_DNA"/>
</dbReference>
<dbReference type="GO" id="GO:0003677">
    <property type="term" value="F:DNA binding"/>
    <property type="evidence" value="ECO:0007669"/>
    <property type="project" value="InterPro"/>
</dbReference>
<dbReference type="GO" id="GO:0006259">
    <property type="term" value="P:DNA metabolic process"/>
    <property type="evidence" value="ECO:0007669"/>
    <property type="project" value="InterPro"/>
</dbReference>
<dbReference type="Pfam" id="PF03837">
    <property type="entry name" value="RecT"/>
    <property type="match status" value="1"/>
</dbReference>
<dbReference type="InterPro" id="IPR018330">
    <property type="entry name" value="RecT_fam"/>
</dbReference>